<feature type="region of interest" description="Disordered" evidence="3">
    <location>
        <begin position="1"/>
        <end position="260"/>
    </location>
</feature>
<gene>
    <name evidence="6" type="ORF">CLCR_04012</name>
</gene>
<evidence type="ECO:0000313" key="6">
    <source>
        <dbReference type="EMBL" id="OCT48249.1"/>
    </source>
</evidence>
<dbReference type="InterPro" id="IPR039223">
    <property type="entry name" value="AATF/Bfr2"/>
</dbReference>
<feature type="compositionally biased region" description="Acidic residues" evidence="3">
    <location>
        <begin position="127"/>
        <end position="142"/>
    </location>
</feature>
<dbReference type="AlphaFoldDB" id="A0A1C1CIA0"/>
<comment type="similarity">
    <text evidence="1">Belongs to the AATF family.</text>
</comment>
<dbReference type="GO" id="GO:0005730">
    <property type="term" value="C:nucleolus"/>
    <property type="evidence" value="ECO:0007669"/>
    <property type="project" value="TreeGrafter"/>
</dbReference>
<comment type="caution">
    <text evidence="6">The sequence shown here is derived from an EMBL/GenBank/DDBJ whole genome shotgun (WGS) entry which is preliminary data.</text>
</comment>
<dbReference type="eggNOG" id="KOG2773">
    <property type="taxonomic scope" value="Eukaryota"/>
</dbReference>
<dbReference type="STRING" id="86049.A0A1C1CIA0"/>
<feature type="compositionally biased region" description="Acidic residues" evidence="3">
    <location>
        <begin position="81"/>
        <end position="100"/>
    </location>
</feature>
<feature type="compositionally biased region" description="Basic and acidic residues" evidence="3">
    <location>
        <begin position="10"/>
        <end position="19"/>
    </location>
</feature>
<evidence type="ECO:0000259" key="4">
    <source>
        <dbReference type="Pfam" id="PF08164"/>
    </source>
</evidence>
<dbReference type="PANTHER" id="PTHR15565:SF0">
    <property type="entry name" value="PROTEIN AATF"/>
    <property type="match status" value="1"/>
</dbReference>
<feature type="compositionally biased region" description="Acidic residues" evidence="3">
    <location>
        <begin position="164"/>
        <end position="186"/>
    </location>
</feature>
<sequence length="554" mass="60519">MGSLKTHPAQMDRNKVKDFDPEDDVYLRPADSDASESEEGEQNNAGREHYEAVDQSRLRKPAQPILGTKYDGVAVTRKALEDDDGEDPFAPVDEDDEEDPFATKAGHVSGSEVESEEADDQDLKSEAEEDEEIDSDEALGESDVERFKHLKFRGSKRNQTEAAGSDEDGLSGADTDTDPADGLSDESDNKSTDPSDIDMEDEEDEDDASSASSATPPPPGRSKSARSGDREELRRAAESASTAGLASALSAGASADVKKGQAVKQQRQAFERLLDARIKLQKGVAAMNELPSDTISDEEARAAARKAEDAALALWSTIDSIRSSILSSQIGTSPDSNKPERKRKLIPTRSTPLTQIWERTTSLETQAQSQRRTVLDKWHAKTQPILDTTQQRSKLLRPSQAGNSRLTDVLDTYLLSESPKITSHSYSASTQTFDDTTFYQSLLRDLIASRSAANSSGVLTTQLAGPQKLHPSGSKTKKIDTKASKGRKIRYTVHEKLENFMAPEDRNTWTEAARAEFFGSLLGNVNALAEKEIGGMGEMDEEITEGEALRLFRS</sequence>
<organism evidence="6 7">
    <name type="scientific">Cladophialophora carrionii</name>
    <dbReference type="NCBI Taxonomy" id="86049"/>
    <lineage>
        <taxon>Eukaryota</taxon>
        <taxon>Fungi</taxon>
        <taxon>Dikarya</taxon>
        <taxon>Ascomycota</taxon>
        <taxon>Pezizomycotina</taxon>
        <taxon>Eurotiomycetes</taxon>
        <taxon>Chaetothyriomycetidae</taxon>
        <taxon>Chaetothyriales</taxon>
        <taxon>Herpotrichiellaceae</taxon>
        <taxon>Cladophialophora</taxon>
    </lineage>
</organism>
<feature type="compositionally biased region" description="Low complexity" evidence="3">
    <location>
        <begin position="238"/>
        <end position="255"/>
    </location>
</feature>
<reference evidence="7" key="1">
    <citation type="submission" date="2015-07" db="EMBL/GenBank/DDBJ databases">
        <authorList>
            <person name="Teixeira M.M."/>
            <person name="Souza R.C."/>
            <person name="Almeida L.G."/>
            <person name="Vicente V.A."/>
            <person name="de Hoog S."/>
            <person name="Bocca A.L."/>
            <person name="de Almeida S.R."/>
            <person name="Vasconcelos A.T."/>
            <person name="Felipe M.S."/>
        </authorList>
    </citation>
    <scope>NUCLEOTIDE SEQUENCE [LARGE SCALE GENOMIC DNA]</scope>
    <source>
        <strain evidence="7">KSF</strain>
    </source>
</reference>
<dbReference type="EMBL" id="LGRB01000012">
    <property type="protein sequence ID" value="OCT48249.1"/>
    <property type="molecule type" value="Genomic_DNA"/>
</dbReference>
<feature type="compositionally biased region" description="Basic and acidic residues" evidence="3">
    <location>
        <begin position="46"/>
        <end position="57"/>
    </location>
</feature>
<dbReference type="InterPro" id="IPR025160">
    <property type="entry name" value="AATF"/>
</dbReference>
<dbReference type="Proteomes" id="UP000094526">
    <property type="component" value="Unassembled WGS sequence"/>
</dbReference>
<feature type="domain" description="Apoptosis-antagonizing transcription factor C-terminal" evidence="4">
    <location>
        <begin position="439"/>
        <end position="522"/>
    </location>
</feature>
<keyword evidence="7" id="KW-1185">Reference proteome</keyword>
<proteinExistence type="inferred from homology"/>
<dbReference type="VEuPathDB" id="FungiDB:CLCR_04012"/>
<evidence type="ECO:0000256" key="1">
    <source>
        <dbReference type="ARBA" id="ARBA00008966"/>
    </source>
</evidence>
<dbReference type="OrthoDB" id="5783963at2759"/>
<dbReference type="VEuPathDB" id="FungiDB:G647_08395"/>
<feature type="region of interest" description="Disordered" evidence="3">
    <location>
        <begin position="328"/>
        <end position="347"/>
    </location>
</feature>
<dbReference type="PANTHER" id="PTHR15565">
    <property type="entry name" value="AATF PROTEIN APOPTOSIS ANTAGONIZING TRANSCRIPTION FACTOR"/>
    <property type="match status" value="1"/>
</dbReference>
<dbReference type="InterPro" id="IPR012617">
    <property type="entry name" value="AATF_C"/>
</dbReference>
<name>A0A1C1CIA0_9EURO</name>
<feature type="compositionally biased region" description="Basic and acidic residues" evidence="3">
    <location>
        <begin position="226"/>
        <end position="237"/>
    </location>
</feature>
<dbReference type="GO" id="GO:0000462">
    <property type="term" value="P:maturation of SSU-rRNA from tricistronic rRNA transcript (SSU-rRNA, 5.8S rRNA, LSU-rRNA)"/>
    <property type="evidence" value="ECO:0007669"/>
    <property type="project" value="TreeGrafter"/>
</dbReference>
<protein>
    <recommendedName>
        <fullName evidence="2">Protein BFR2</fullName>
    </recommendedName>
</protein>
<feature type="domain" description="AATF leucine zipper-containing" evidence="5">
    <location>
        <begin position="256"/>
        <end position="381"/>
    </location>
</feature>
<dbReference type="Pfam" id="PF13339">
    <property type="entry name" value="AATF-Che1"/>
    <property type="match status" value="1"/>
</dbReference>
<accession>A0A1C1CIA0</accession>
<feature type="compositionally biased region" description="Acidic residues" evidence="3">
    <location>
        <begin position="195"/>
        <end position="208"/>
    </location>
</feature>
<dbReference type="Pfam" id="PF08164">
    <property type="entry name" value="TRAUB"/>
    <property type="match status" value="1"/>
</dbReference>
<evidence type="ECO:0000256" key="2">
    <source>
        <dbReference type="ARBA" id="ARBA00013850"/>
    </source>
</evidence>
<evidence type="ECO:0000313" key="7">
    <source>
        <dbReference type="Proteomes" id="UP000094526"/>
    </source>
</evidence>
<evidence type="ECO:0000256" key="3">
    <source>
        <dbReference type="SAM" id="MobiDB-lite"/>
    </source>
</evidence>
<evidence type="ECO:0000259" key="5">
    <source>
        <dbReference type="Pfam" id="PF13339"/>
    </source>
</evidence>